<organism evidence="9 10">
    <name type="scientific">Mycoplasmopsis maculosa</name>
    <dbReference type="NCBI Taxonomy" id="114885"/>
    <lineage>
        <taxon>Bacteria</taxon>
        <taxon>Bacillati</taxon>
        <taxon>Mycoplasmatota</taxon>
        <taxon>Mycoplasmoidales</taxon>
        <taxon>Metamycoplasmataceae</taxon>
        <taxon>Mycoplasmopsis</taxon>
    </lineage>
</organism>
<evidence type="ECO:0000256" key="1">
    <source>
        <dbReference type="ARBA" id="ARBA00001974"/>
    </source>
</evidence>
<keyword evidence="4" id="KW-0274">FAD</keyword>
<dbReference type="PRINTS" id="PR00368">
    <property type="entry name" value="FADPNR"/>
</dbReference>
<keyword evidence="6" id="KW-0676">Redox-active center</keyword>
<evidence type="ECO:0000259" key="7">
    <source>
        <dbReference type="Pfam" id="PF02852"/>
    </source>
</evidence>
<dbReference type="EC" id="1.6.99.3" evidence="9"/>
<accession>A0A449B4N8</accession>
<dbReference type="InterPro" id="IPR023753">
    <property type="entry name" value="FAD/NAD-binding_dom"/>
</dbReference>
<evidence type="ECO:0000256" key="6">
    <source>
        <dbReference type="ARBA" id="ARBA00023284"/>
    </source>
</evidence>
<dbReference type="SUPFAM" id="SSF55424">
    <property type="entry name" value="FAD/NAD-linked reductases, dimerisation (C-terminal) domain"/>
    <property type="match status" value="1"/>
</dbReference>
<dbReference type="AlphaFoldDB" id="A0A449B4N8"/>
<dbReference type="Gene3D" id="3.30.390.30">
    <property type="match status" value="1"/>
</dbReference>
<proteinExistence type="inferred from homology"/>
<evidence type="ECO:0000259" key="8">
    <source>
        <dbReference type="Pfam" id="PF07992"/>
    </source>
</evidence>
<evidence type="ECO:0000313" key="10">
    <source>
        <dbReference type="Proteomes" id="UP000290243"/>
    </source>
</evidence>
<dbReference type="InterPro" id="IPR004099">
    <property type="entry name" value="Pyr_nucl-diS_OxRdtase_dimer"/>
</dbReference>
<evidence type="ECO:0000256" key="3">
    <source>
        <dbReference type="ARBA" id="ARBA00022630"/>
    </source>
</evidence>
<dbReference type="KEGG" id="mmau:NCTC10168_00497"/>
<dbReference type="InterPro" id="IPR036188">
    <property type="entry name" value="FAD/NAD-bd_sf"/>
</dbReference>
<protein>
    <submittedName>
        <fullName evidence="9">NADH oxidase</fullName>
        <ecNumber evidence="9">1.6.99.3</ecNumber>
    </submittedName>
</protein>
<dbReference type="PANTHER" id="PTHR43429:SF1">
    <property type="entry name" value="NAD(P)H SULFUR OXIDOREDUCTASE (COA-DEPENDENT)"/>
    <property type="match status" value="1"/>
</dbReference>
<comment type="similarity">
    <text evidence="2">Belongs to the class-III pyridine nucleotide-disulfide oxidoreductase family.</text>
</comment>
<evidence type="ECO:0000256" key="4">
    <source>
        <dbReference type="ARBA" id="ARBA00022827"/>
    </source>
</evidence>
<evidence type="ECO:0000313" key="9">
    <source>
        <dbReference type="EMBL" id="VEU75571.1"/>
    </source>
</evidence>
<evidence type="ECO:0000256" key="5">
    <source>
        <dbReference type="ARBA" id="ARBA00023002"/>
    </source>
</evidence>
<dbReference type="Proteomes" id="UP000290243">
    <property type="component" value="Chromosome"/>
</dbReference>
<reference evidence="9 10" key="1">
    <citation type="submission" date="2019-01" db="EMBL/GenBank/DDBJ databases">
        <authorList>
            <consortium name="Pathogen Informatics"/>
        </authorList>
    </citation>
    <scope>NUCLEOTIDE SEQUENCE [LARGE SCALE GENOMIC DNA]</scope>
    <source>
        <strain evidence="9 10">NCTC10168</strain>
    </source>
</reference>
<feature type="domain" description="FAD/NAD(P)-binding" evidence="8">
    <location>
        <begin position="18"/>
        <end position="257"/>
    </location>
</feature>
<comment type="cofactor">
    <cofactor evidence="1">
        <name>FAD</name>
        <dbReference type="ChEBI" id="CHEBI:57692"/>
    </cofactor>
</comment>
<sequence length="403" mass="44468">MKEPNGLFYSSPKILRENYGVNLKTSHEVIKIDRVKKEVLVRNLESGNEFVDKYDKLVFAGGTWPIEPKLPGIEFNNIVLSKLFQHAETLVEYANSDKIKNVVVVGAGYIGVELVEAFHEKGKNVTLIDINPRVANLYFDSEFTSIMESNMEKSGVKLALGEKVTSFKSSNGKDVSKVITDKSEYEADLVIMSVGFKPRTECIDVEKISNGAIVVNEFQQSLSDENIYAIGDSCALKNSVSGKSTHVALATNAVKTGIVSALHLAGVNVSFPGVAGTNAINVFDCHYASTGLTESLAKANGYEEAASVYWEDMDKPEFMQSAEKVACKIVYDKKTFKLLGVQIGSWGKNIHTETVYMFALAIQKGLTLPEIALTDVYFLPHFNKPFNFFLVPMLKALGLDYKH</sequence>
<keyword evidence="5 9" id="KW-0560">Oxidoreductase</keyword>
<dbReference type="Pfam" id="PF07992">
    <property type="entry name" value="Pyr_redox_2"/>
    <property type="match status" value="1"/>
</dbReference>
<gene>
    <name evidence="9" type="primary">MCYN0515</name>
    <name evidence="9" type="ORF">NCTC10168_00497</name>
</gene>
<keyword evidence="3" id="KW-0285">Flavoprotein</keyword>
<dbReference type="InterPro" id="IPR050260">
    <property type="entry name" value="FAD-bd_OxRdtase"/>
</dbReference>
<dbReference type="PANTHER" id="PTHR43429">
    <property type="entry name" value="PYRIDINE NUCLEOTIDE-DISULFIDE OXIDOREDUCTASE DOMAIN-CONTAINING"/>
    <property type="match status" value="1"/>
</dbReference>
<dbReference type="EMBL" id="LR215037">
    <property type="protein sequence ID" value="VEU75571.1"/>
    <property type="molecule type" value="Genomic_DNA"/>
</dbReference>
<name>A0A449B4N8_9BACT</name>
<evidence type="ECO:0000256" key="2">
    <source>
        <dbReference type="ARBA" id="ARBA00009130"/>
    </source>
</evidence>
<dbReference type="Pfam" id="PF02852">
    <property type="entry name" value="Pyr_redox_dim"/>
    <property type="match status" value="1"/>
</dbReference>
<feature type="domain" description="Pyridine nucleotide-disulphide oxidoreductase dimerisation" evidence="7">
    <location>
        <begin position="282"/>
        <end position="382"/>
    </location>
</feature>
<dbReference type="Gene3D" id="3.50.50.60">
    <property type="entry name" value="FAD/NAD(P)-binding domain"/>
    <property type="match status" value="2"/>
</dbReference>
<keyword evidence="10" id="KW-1185">Reference proteome</keyword>
<dbReference type="InterPro" id="IPR016156">
    <property type="entry name" value="FAD/NAD-linked_Rdtase_dimer_sf"/>
</dbReference>
<dbReference type="GO" id="GO:0016491">
    <property type="term" value="F:oxidoreductase activity"/>
    <property type="evidence" value="ECO:0007669"/>
    <property type="project" value="UniProtKB-KW"/>
</dbReference>
<dbReference type="SUPFAM" id="SSF51905">
    <property type="entry name" value="FAD/NAD(P)-binding domain"/>
    <property type="match status" value="1"/>
</dbReference>